<keyword evidence="3" id="KW-0547">Nucleotide-binding</keyword>
<dbReference type="GO" id="GO:0005829">
    <property type="term" value="C:cytosol"/>
    <property type="evidence" value="ECO:0007669"/>
    <property type="project" value="TreeGrafter"/>
</dbReference>
<dbReference type="Proteomes" id="UP000887013">
    <property type="component" value="Unassembled WGS sequence"/>
</dbReference>
<proteinExistence type="predicted"/>
<dbReference type="GO" id="GO:0003924">
    <property type="term" value="F:GTPase activity"/>
    <property type="evidence" value="ECO:0007669"/>
    <property type="project" value="InterPro"/>
</dbReference>
<dbReference type="EMBL" id="BMAW01079515">
    <property type="protein sequence ID" value="GFU15560.1"/>
    <property type="molecule type" value="Genomic_DNA"/>
</dbReference>
<evidence type="ECO:0000256" key="2">
    <source>
        <dbReference type="ARBA" id="ARBA00022490"/>
    </source>
</evidence>
<keyword evidence="2" id="KW-0963">Cytoplasm</keyword>
<dbReference type="PANTHER" id="PTHR45709:SF2">
    <property type="entry name" value="LARGE SUBUNIT GTPASE 1 HOMOLOG"/>
    <property type="match status" value="1"/>
</dbReference>
<dbReference type="InterPro" id="IPR027417">
    <property type="entry name" value="P-loop_NTPase"/>
</dbReference>
<dbReference type="CDD" id="cd01857">
    <property type="entry name" value="HSR1_MMR1"/>
    <property type="match status" value="1"/>
</dbReference>
<evidence type="ECO:0000256" key="6">
    <source>
        <dbReference type="ARBA" id="ARBA00040145"/>
    </source>
</evidence>
<dbReference type="OrthoDB" id="61815at2759"/>
<dbReference type="Gene3D" id="3.40.50.300">
    <property type="entry name" value="P-loop containing nucleotide triphosphate hydrolases"/>
    <property type="match status" value="1"/>
</dbReference>
<keyword evidence="9" id="KW-1185">Reference proteome</keyword>
<evidence type="ECO:0000256" key="5">
    <source>
        <dbReference type="ARBA" id="ARBA00023134"/>
    </source>
</evidence>
<reference evidence="8" key="1">
    <citation type="submission" date="2020-08" db="EMBL/GenBank/DDBJ databases">
        <title>Multicomponent nature underlies the extraordinary mechanical properties of spider dragline silk.</title>
        <authorList>
            <person name="Kono N."/>
            <person name="Nakamura H."/>
            <person name="Mori M."/>
            <person name="Yoshida Y."/>
            <person name="Ohtoshi R."/>
            <person name="Malay A.D."/>
            <person name="Moran D.A.P."/>
            <person name="Tomita M."/>
            <person name="Numata K."/>
            <person name="Arakawa K."/>
        </authorList>
    </citation>
    <scope>NUCLEOTIDE SEQUENCE</scope>
</reference>
<keyword evidence="4" id="KW-0378">Hydrolase</keyword>
<keyword evidence="5" id="KW-0342">GTP-binding</keyword>
<evidence type="ECO:0000256" key="1">
    <source>
        <dbReference type="ARBA" id="ARBA00004496"/>
    </source>
</evidence>
<evidence type="ECO:0000256" key="3">
    <source>
        <dbReference type="ARBA" id="ARBA00022741"/>
    </source>
</evidence>
<comment type="subcellular location">
    <subcellularLocation>
        <location evidence="1">Cytoplasm</location>
    </subcellularLocation>
</comment>
<gene>
    <name evidence="8" type="primary">Lsg1</name>
    <name evidence="8" type="ORF">NPIL_433561</name>
</gene>
<feature type="domain" description="CP-type G" evidence="7">
    <location>
        <begin position="161"/>
        <end position="353"/>
    </location>
</feature>
<organism evidence="8 9">
    <name type="scientific">Nephila pilipes</name>
    <name type="common">Giant wood spider</name>
    <name type="synonym">Nephila maculata</name>
    <dbReference type="NCBI Taxonomy" id="299642"/>
    <lineage>
        <taxon>Eukaryota</taxon>
        <taxon>Metazoa</taxon>
        <taxon>Ecdysozoa</taxon>
        <taxon>Arthropoda</taxon>
        <taxon>Chelicerata</taxon>
        <taxon>Arachnida</taxon>
        <taxon>Araneae</taxon>
        <taxon>Araneomorphae</taxon>
        <taxon>Entelegynae</taxon>
        <taxon>Araneoidea</taxon>
        <taxon>Nephilidae</taxon>
        <taxon>Nephila</taxon>
    </lineage>
</organism>
<dbReference type="PROSITE" id="PS51721">
    <property type="entry name" value="G_CP"/>
    <property type="match status" value="1"/>
</dbReference>
<evidence type="ECO:0000256" key="4">
    <source>
        <dbReference type="ARBA" id="ARBA00022801"/>
    </source>
</evidence>
<comment type="caution">
    <text evidence="8">The sequence shown here is derived from an EMBL/GenBank/DDBJ whole genome shotgun (WGS) entry which is preliminary data.</text>
</comment>
<dbReference type="AlphaFoldDB" id="A0A8X6QFB5"/>
<sequence length="455" mass="52052">MPKNNNFGLGRALIKAHKRKGKFVAHDNYRHVSDLPDGRDFGRLNLTSVTEQTALNEFLDTAALAEKDFLSEMNNVKIIDPDVSNGLLTDEEIAALSLMHEENKEILCIPRRPHWDLRNMTKEEIDANEREAFLNWRRNLARVQEAKNINLTPFEKNLEIWRQLWRVIERSDVVLQIIDARNPHLFRCHDLEKYVKEVDGKKINILLLNKADLLTESERKCWCDYFDVNKMKIVFFSALQEGNRPPEDLETTDSENLDKNNSLIEKNSSDVLSREQLIQFFKQILSETPKTNNHVPTVGLIGYPNVGKSSTLNALLMTKKACVSATPGKTKHFQTFLIDSELCLCDCPGLVFPNFVSTKAEMVINGFFYVAGKQELFFEIFVLLYAVLVNLMEIMDGIDNENTFLLDDELHSDTDTDISSNYLDYSSDDSCSELNSDEDLSSSFFSSPLGIYIIL</sequence>
<dbReference type="PANTHER" id="PTHR45709">
    <property type="entry name" value="LARGE SUBUNIT GTPASE 1 HOMOLOG-RELATED"/>
    <property type="match status" value="1"/>
</dbReference>
<accession>A0A8X6QFB5</accession>
<dbReference type="GO" id="GO:0005525">
    <property type="term" value="F:GTP binding"/>
    <property type="evidence" value="ECO:0007669"/>
    <property type="project" value="UniProtKB-KW"/>
</dbReference>
<evidence type="ECO:0000259" key="7">
    <source>
        <dbReference type="PROSITE" id="PS51721"/>
    </source>
</evidence>
<dbReference type="SUPFAM" id="SSF52540">
    <property type="entry name" value="P-loop containing nucleoside triphosphate hydrolases"/>
    <property type="match status" value="1"/>
</dbReference>
<protein>
    <recommendedName>
        <fullName evidence="6">Large subunit GTPase 1 homolog</fullName>
    </recommendedName>
</protein>
<dbReference type="InterPro" id="IPR030378">
    <property type="entry name" value="G_CP_dom"/>
</dbReference>
<dbReference type="InterPro" id="IPR006073">
    <property type="entry name" value="GTP-bd"/>
</dbReference>
<evidence type="ECO:0000313" key="8">
    <source>
        <dbReference type="EMBL" id="GFU15560.1"/>
    </source>
</evidence>
<dbReference type="GO" id="GO:0000054">
    <property type="term" value="P:ribosomal subunit export from nucleus"/>
    <property type="evidence" value="ECO:0007669"/>
    <property type="project" value="TreeGrafter"/>
</dbReference>
<evidence type="ECO:0000313" key="9">
    <source>
        <dbReference type="Proteomes" id="UP000887013"/>
    </source>
</evidence>
<dbReference type="Pfam" id="PF01926">
    <property type="entry name" value="MMR_HSR1"/>
    <property type="match status" value="1"/>
</dbReference>
<dbReference type="InterPro" id="IPR043358">
    <property type="entry name" value="GNL1-like"/>
</dbReference>
<name>A0A8X6QFB5_NEPPI</name>